<proteinExistence type="predicted"/>
<dbReference type="SUPFAM" id="SSF53335">
    <property type="entry name" value="S-adenosyl-L-methionine-dependent methyltransferases"/>
    <property type="match status" value="1"/>
</dbReference>
<dbReference type="CDD" id="cd02440">
    <property type="entry name" value="AdoMet_MTases"/>
    <property type="match status" value="1"/>
</dbReference>
<feature type="region of interest" description="Disordered" evidence="1">
    <location>
        <begin position="364"/>
        <end position="449"/>
    </location>
</feature>
<dbReference type="PANTHER" id="PTHR43591">
    <property type="entry name" value="METHYLTRANSFERASE"/>
    <property type="match status" value="1"/>
</dbReference>
<sequence>MEDVILGTGTGIWAIDFADEFPEARIRGVDLSPTQPEWVPENVLFEIDDLEQTWNFTSPFDYIHMRMMLGSIANWPKLIKQAYENLAPGGWLESQEVLTHAYCDDGTLPPDCNWKKWEKLYVDAARSFGRPIDIAMELKGWYEEAGFVDIVEDVVKCPLGNWPADRGQKENGRYLRTSLSEGLQALSLAVFTRVLNWKPDEVEALIALCRNDLINRSYHGYFKFYFVRGRKPFPKPIQAPPPAAPSQAPTQTPRYDDFDFRSSTSTLGSTSGSGSTVTTSDRIFTEYQPMGFQPPNPVAAPPPPMGFQPPNPVAVPPPPMGFQPPNPVAVPPLPPPPPSAPAPSIVAPMNEPYMERRSMDFTAVERQPAEPRPMDLAPTDRTLTERRSMDYSPMDRTPVERRSMDLAPTDRPSIEQLPVNPPPAQRPPAERRSMDIPPFDRRPFDFSRP</sequence>
<evidence type="ECO:0000313" key="2">
    <source>
        <dbReference type="EMBL" id="KAJ6259008.1"/>
    </source>
</evidence>
<feature type="region of interest" description="Disordered" evidence="1">
    <location>
        <begin position="328"/>
        <end position="347"/>
    </location>
</feature>
<dbReference type="Gene3D" id="3.40.50.150">
    <property type="entry name" value="Vaccinia Virus protein VP39"/>
    <property type="match status" value="1"/>
</dbReference>
<feature type="region of interest" description="Disordered" evidence="1">
    <location>
        <begin position="236"/>
        <end position="278"/>
    </location>
</feature>
<feature type="compositionally biased region" description="Pro residues" evidence="1">
    <location>
        <begin position="328"/>
        <end position="341"/>
    </location>
</feature>
<keyword evidence="3" id="KW-1185">Reference proteome</keyword>
<dbReference type="Pfam" id="PF13489">
    <property type="entry name" value="Methyltransf_23"/>
    <property type="match status" value="1"/>
</dbReference>
<gene>
    <name evidence="2" type="ORF">Dda_5904</name>
</gene>
<dbReference type="EMBL" id="JAQGDS010000007">
    <property type="protein sequence ID" value="KAJ6259008.1"/>
    <property type="molecule type" value="Genomic_DNA"/>
</dbReference>
<comment type="caution">
    <text evidence="2">The sequence shown here is derived from an EMBL/GenBank/DDBJ whole genome shotgun (WGS) entry which is preliminary data.</text>
</comment>
<dbReference type="AlphaFoldDB" id="A0AAD6IUM1"/>
<reference evidence="2" key="1">
    <citation type="submission" date="2023-01" db="EMBL/GenBank/DDBJ databases">
        <title>The chitinases involved in constricting ring structure development in the nematode-trapping fungus Drechslerella dactyloides.</title>
        <authorList>
            <person name="Wang R."/>
            <person name="Zhang L."/>
            <person name="Tang P."/>
            <person name="Li S."/>
            <person name="Liang L."/>
        </authorList>
    </citation>
    <scope>NUCLEOTIDE SEQUENCE</scope>
    <source>
        <strain evidence="2">YMF1.00031</strain>
    </source>
</reference>
<dbReference type="Proteomes" id="UP001221413">
    <property type="component" value="Unassembled WGS sequence"/>
</dbReference>
<evidence type="ECO:0000313" key="3">
    <source>
        <dbReference type="Proteomes" id="UP001221413"/>
    </source>
</evidence>
<feature type="compositionally biased region" description="Basic and acidic residues" evidence="1">
    <location>
        <begin position="428"/>
        <end position="449"/>
    </location>
</feature>
<organism evidence="2 3">
    <name type="scientific">Drechslerella dactyloides</name>
    <name type="common">Nematode-trapping fungus</name>
    <name type="synonym">Arthrobotrys dactyloides</name>
    <dbReference type="NCBI Taxonomy" id="74499"/>
    <lineage>
        <taxon>Eukaryota</taxon>
        <taxon>Fungi</taxon>
        <taxon>Dikarya</taxon>
        <taxon>Ascomycota</taxon>
        <taxon>Pezizomycotina</taxon>
        <taxon>Orbiliomycetes</taxon>
        <taxon>Orbiliales</taxon>
        <taxon>Orbiliaceae</taxon>
        <taxon>Drechslerella</taxon>
    </lineage>
</organism>
<dbReference type="InterPro" id="IPR029063">
    <property type="entry name" value="SAM-dependent_MTases_sf"/>
</dbReference>
<evidence type="ECO:0000256" key="1">
    <source>
        <dbReference type="SAM" id="MobiDB-lite"/>
    </source>
</evidence>
<protein>
    <recommendedName>
        <fullName evidence="4">TAM domain methyltransferase</fullName>
    </recommendedName>
</protein>
<feature type="compositionally biased region" description="Low complexity" evidence="1">
    <location>
        <begin position="262"/>
        <end position="278"/>
    </location>
</feature>
<dbReference type="PANTHER" id="PTHR43591:SF24">
    <property type="entry name" value="2-METHOXY-6-POLYPRENYL-1,4-BENZOQUINOL METHYLASE, MITOCHONDRIAL"/>
    <property type="match status" value="1"/>
</dbReference>
<evidence type="ECO:0008006" key="4">
    <source>
        <dbReference type="Google" id="ProtNLM"/>
    </source>
</evidence>
<name>A0AAD6IUM1_DREDA</name>
<accession>A0AAD6IUM1</accession>
<dbReference type="GO" id="GO:0008168">
    <property type="term" value="F:methyltransferase activity"/>
    <property type="evidence" value="ECO:0007669"/>
    <property type="project" value="TreeGrafter"/>
</dbReference>